<evidence type="ECO:0000256" key="1">
    <source>
        <dbReference type="SAM" id="MobiDB-lite"/>
    </source>
</evidence>
<dbReference type="AlphaFoldDB" id="A0A3B3HNI6"/>
<organism evidence="2 3">
    <name type="scientific">Oryzias latipes</name>
    <name type="common">Japanese rice fish</name>
    <name type="synonym">Japanese killifish</name>
    <dbReference type="NCBI Taxonomy" id="8090"/>
    <lineage>
        <taxon>Eukaryota</taxon>
        <taxon>Metazoa</taxon>
        <taxon>Chordata</taxon>
        <taxon>Craniata</taxon>
        <taxon>Vertebrata</taxon>
        <taxon>Euteleostomi</taxon>
        <taxon>Actinopterygii</taxon>
        <taxon>Neopterygii</taxon>
        <taxon>Teleostei</taxon>
        <taxon>Neoteleostei</taxon>
        <taxon>Acanthomorphata</taxon>
        <taxon>Ovalentaria</taxon>
        <taxon>Atherinomorphae</taxon>
        <taxon>Beloniformes</taxon>
        <taxon>Adrianichthyidae</taxon>
        <taxon>Oryziinae</taxon>
        <taxon>Oryzias</taxon>
    </lineage>
</organism>
<dbReference type="Proteomes" id="UP000001038">
    <property type="component" value="Chromosome 21"/>
</dbReference>
<dbReference type="InParanoid" id="A0A3B3HNI6"/>
<dbReference type="Ensembl" id="ENSORLT00000029672.1">
    <property type="protein sequence ID" value="ENSORLP00000033340.1"/>
    <property type="gene ID" value="ENSORLG00000022389.1"/>
</dbReference>
<feature type="compositionally biased region" description="Basic and acidic residues" evidence="1">
    <location>
        <begin position="87"/>
        <end position="102"/>
    </location>
</feature>
<keyword evidence="3" id="KW-1185">Reference proteome</keyword>
<evidence type="ECO:0000313" key="3">
    <source>
        <dbReference type="Proteomes" id="UP000001038"/>
    </source>
</evidence>
<evidence type="ECO:0000313" key="2">
    <source>
        <dbReference type="Ensembl" id="ENSORLP00000033340.1"/>
    </source>
</evidence>
<reference evidence="2 3" key="1">
    <citation type="journal article" date="2007" name="Nature">
        <title>The medaka draft genome and insights into vertebrate genome evolution.</title>
        <authorList>
            <person name="Kasahara M."/>
            <person name="Naruse K."/>
            <person name="Sasaki S."/>
            <person name="Nakatani Y."/>
            <person name="Qu W."/>
            <person name="Ahsan B."/>
            <person name="Yamada T."/>
            <person name="Nagayasu Y."/>
            <person name="Doi K."/>
            <person name="Kasai Y."/>
            <person name="Jindo T."/>
            <person name="Kobayashi D."/>
            <person name="Shimada A."/>
            <person name="Toyoda A."/>
            <person name="Kuroki Y."/>
            <person name="Fujiyama A."/>
            <person name="Sasaki T."/>
            <person name="Shimizu A."/>
            <person name="Asakawa S."/>
            <person name="Shimizu N."/>
            <person name="Hashimoto S."/>
            <person name="Yang J."/>
            <person name="Lee Y."/>
            <person name="Matsushima K."/>
            <person name="Sugano S."/>
            <person name="Sakaizumi M."/>
            <person name="Narita T."/>
            <person name="Ohishi K."/>
            <person name="Haga S."/>
            <person name="Ohta F."/>
            <person name="Nomoto H."/>
            <person name="Nogata K."/>
            <person name="Morishita T."/>
            <person name="Endo T."/>
            <person name="Shin-I T."/>
            <person name="Takeda H."/>
            <person name="Morishita S."/>
            <person name="Kohara Y."/>
        </authorList>
    </citation>
    <scope>NUCLEOTIDE SEQUENCE [LARGE SCALE GENOMIC DNA]</scope>
    <source>
        <strain evidence="2 3">Hd-rR</strain>
    </source>
</reference>
<protein>
    <submittedName>
        <fullName evidence="2">Uncharacterized protein</fullName>
    </submittedName>
</protein>
<sequence>SAAIFLVFPVWWFPPQQLMSLTNMLARAPSPPVLLRVPGRPGRLYSGGFSGFSMLIRPPFPEAGFGLPLHVRCLEENASDLQQLNTPHKDRLDKRSSALELN</sequence>
<name>A0A3B3HNI6_ORYLA</name>
<reference evidence="2" key="2">
    <citation type="submission" date="2025-08" db="UniProtKB">
        <authorList>
            <consortium name="Ensembl"/>
        </authorList>
    </citation>
    <scope>IDENTIFICATION</scope>
    <source>
        <strain evidence="2">Hd-rR</strain>
    </source>
</reference>
<accession>A0A3B3HNI6</accession>
<proteinExistence type="predicted"/>
<dbReference type="Bgee" id="ENSORLG00000022389">
    <property type="expression patterns" value="Expressed in animal zygote and 14 other cell types or tissues"/>
</dbReference>
<feature type="region of interest" description="Disordered" evidence="1">
    <location>
        <begin position="80"/>
        <end position="102"/>
    </location>
</feature>
<reference evidence="2" key="3">
    <citation type="submission" date="2025-09" db="UniProtKB">
        <authorList>
            <consortium name="Ensembl"/>
        </authorList>
    </citation>
    <scope>IDENTIFICATION</scope>
    <source>
        <strain evidence="2">Hd-rR</strain>
    </source>
</reference>